<dbReference type="InterPro" id="IPR015917">
    <property type="entry name" value="Pept_C14A"/>
</dbReference>
<feature type="domain" description="Caspase family p20" evidence="6">
    <location>
        <begin position="103"/>
        <end position="228"/>
    </location>
</feature>
<keyword evidence="10" id="KW-1185">Reference proteome</keyword>
<evidence type="ECO:0000313" key="8">
    <source>
        <dbReference type="EMBL" id="VUZ49360.1"/>
    </source>
</evidence>
<dbReference type="GO" id="GO:0043525">
    <property type="term" value="P:positive regulation of neuron apoptotic process"/>
    <property type="evidence" value="ECO:0007669"/>
    <property type="project" value="TreeGrafter"/>
</dbReference>
<organism evidence="11">
    <name type="scientific">Hymenolepis diminuta</name>
    <name type="common">Rat tapeworm</name>
    <dbReference type="NCBI Taxonomy" id="6216"/>
    <lineage>
        <taxon>Eukaryota</taxon>
        <taxon>Metazoa</taxon>
        <taxon>Spiralia</taxon>
        <taxon>Lophotrochozoa</taxon>
        <taxon>Platyhelminthes</taxon>
        <taxon>Cestoda</taxon>
        <taxon>Eucestoda</taxon>
        <taxon>Cyclophyllidea</taxon>
        <taxon>Hymenolepididae</taxon>
        <taxon>Hymenolepis</taxon>
    </lineage>
</organism>
<dbReference type="STRING" id="6216.A0A158QGC3"/>
<evidence type="ECO:0000313" key="11">
    <source>
        <dbReference type="WBParaSite" id="HDID_0001041001-mRNA-1"/>
    </source>
</evidence>
<reference evidence="8 10" key="3">
    <citation type="submission" date="2019-07" db="EMBL/GenBank/DDBJ databases">
        <authorList>
            <person name="Jastrzebski P J."/>
            <person name="Paukszto L."/>
            <person name="Jastrzebski P J."/>
        </authorList>
    </citation>
    <scope>NUCLEOTIDE SEQUENCE [LARGE SCALE GENOMIC DNA]</scope>
    <source>
        <strain evidence="8 10">WMS-il1</strain>
    </source>
</reference>
<dbReference type="InterPro" id="IPR011600">
    <property type="entry name" value="Pept_C14_caspase"/>
</dbReference>
<reference evidence="11" key="1">
    <citation type="submission" date="2016-04" db="UniProtKB">
        <authorList>
            <consortium name="WormBaseParasite"/>
        </authorList>
    </citation>
    <scope>IDENTIFICATION</scope>
</reference>
<dbReference type="EMBL" id="CABIJS010000333">
    <property type="protein sequence ID" value="VUZ49360.1"/>
    <property type="molecule type" value="Genomic_DNA"/>
</dbReference>
<comment type="similarity">
    <text evidence="1">Belongs to the peptidase C14A family.</text>
</comment>
<evidence type="ECO:0000313" key="9">
    <source>
        <dbReference type="Proteomes" id="UP000274504"/>
    </source>
</evidence>
<dbReference type="InterPro" id="IPR016129">
    <property type="entry name" value="Caspase_his_AS"/>
</dbReference>
<dbReference type="GO" id="GO:0005737">
    <property type="term" value="C:cytoplasm"/>
    <property type="evidence" value="ECO:0007669"/>
    <property type="project" value="TreeGrafter"/>
</dbReference>
<keyword evidence="3" id="KW-0378">Hydrolase</keyword>
<evidence type="ECO:0000256" key="5">
    <source>
        <dbReference type="ARBA" id="ARBA00023145"/>
    </source>
</evidence>
<evidence type="ECO:0000256" key="2">
    <source>
        <dbReference type="ARBA" id="ARBA00022670"/>
    </source>
</evidence>
<dbReference type="GO" id="GO:0006915">
    <property type="term" value="P:apoptotic process"/>
    <property type="evidence" value="ECO:0007669"/>
    <property type="project" value="TreeGrafter"/>
</dbReference>
<proteinExistence type="inferred from homology"/>
<dbReference type="EMBL" id="UYSG01011666">
    <property type="protein sequence ID" value="VDL63263.1"/>
    <property type="molecule type" value="Genomic_DNA"/>
</dbReference>
<reference evidence="7 9" key="2">
    <citation type="submission" date="2018-11" db="EMBL/GenBank/DDBJ databases">
        <authorList>
            <consortium name="Pathogen Informatics"/>
        </authorList>
    </citation>
    <scope>NUCLEOTIDE SEQUENCE [LARGE SCALE GENOMIC DNA]</scope>
</reference>
<dbReference type="PROSITE" id="PS01122">
    <property type="entry name" value="CASPASE_CYS"/>
    <property type="match status" value="1"/>
</dbReference>
<dbReference type="Proteomes" id="UP000321570">
    <property type="component" value="Unassembled WGS sequence"/>
</dbReference>
<dbReference type="PROSITE" id="PS50208">
    <property type="entry name" value="CASPASE_P20"/>
    <property type="match status" value="1"/>
</dbReference>
<gene>
    <name evidence="7" type="ORF">HDID_LOCUS10408</name>
    <name evidence="8" type="ORF">WMSIL1_LOCUS8743</name>
</gene>
<dbReference type="Pfam" id="PF00656">
    <property type="entry name" value="Peptidase_C14"/>
    <property type="match status" value="1"/>
</dbReference>
<dbReference type="GO" id="GO:0004197">
    <property type="term" value="F:cysteine-type endopeptidase activity"/>
    <property type="evidence" value="ECO:0007669"/>
    <property type="project" value="InterPro"/>
</dbReference>
<dbReference type="InterPro" id="IPR002398">
    <property type="entry name" value="Pept_C14"/>
</dbReference>
<dbReference type="PANTHER" id="PTHR10454:SF210">
    <property type="entry name" value="CASPASE-2"/>
    <property type="match status" value="1"/>
</dbReference>
<keyword evidence="4" id="KW-0788">Thiol protease</keyword>
<dbReference type="Proteomes" id="UP000274504">
    <property type="component" value="Unassembled WGS sequence"/>
</dbReference>
<dbReference type="InterPro" id="IPR001309">
    <property type="entry name" value="Pept_C14_p20"/>
</dbReference>
<dbReference type="PANTHER" id="PTHR10454">
    <property type="entry name" value="CASPASE"/>
    <property type="match status" value="1"/>
</dbReference>
<dbReference type="PROSITE" id="PS01121">
    <property type="entry name" value="CASPASE_HIS"/>
    <property type="match status" value="1"/>
</dbReference>
<dbReference type="GO" id="GO:0006508">
    <property type="term" value="P:proteolysis"/>
    <property type="evidence" value="ECO:0007669"/>
    <property type="project" value="UniProtKB-KW"/>
</dbReference>
<dbReference type="PRINTS" id="PR00376">
    <property type="entry name" value="IL1BCENZYME"/>
</dbReference>
<dbReference type="InterPro" id="IPR029030">
    <property type="entry name" value="Caspase-like_dom_sf"/>
</dbReference>
<keyword evidence="2" id="KW-0645">Protease</keyword>
<evidence type="ECO:0000256" key="3">
    <source>
        <dbReference type="ARBA" id="ARBA00022801"/>
    </source>
</evidence>
<evidence type="ECO:0000313" key="10">
    <source>
        <dbReference type="Proteomes" id="UP000321570"/>
    </source>
</evidence>
<name>A0A158QGC3_HYMDI</name>
<dbReference type="SMART" id="SM00115">
    <property type="entry name" value="CASc"/>
    <property type="match status" value="1"/>
</dbReference>
<dbReference type="WBParaSite" id="HDID_0001041001-mRNA-1">
    <property type="protein sequence ID" value="HDID_0001041001-mRNA-1"/>
    <property type="gene ID" value="HDID_0001041001"/>
</dbReference>
<dbReference type="Gene3D" id="3.40.50.1460">
    <property type="match status" value="1"/>
</dbReference>
<dbReference type="SUPFAM" id="SSF52129">
    <property type="entry name" value="Caspase-like"/>
    <property type="match status" value="1"/>
</dbReference>
<evidence type="ECO:0000256" key="4">
    <source>
        <dbReference type="ARBA" id="ARBA00022807"/>
    </source>
</evidence>
<dbReference type="OrthoDB" id="6116485at2759"/>
<sequence>MRREKEAINPLVYNDLEFTDRSVCDQDVSEELPPVDSAQIGPAAKIQKISSGCMYENSLFSCKLMSFDSNSPHSSAPFKRQAVEPTSSHRSAASFVYKTRAPRRGTCLIISVDTFKPALCLPSRPGADVDLVKLEDTFHFLDFDVKKYQNPTAANILSIIEAESSASHEDADCFACVILTHGDDSGSIYGTDGPVHLDQLIHPFRGNTCPSLAGKPKLFFIQACRGTLLDSGTTVSTDSSSGTSDSGTLGSLRRIPIEADLLIAYAVQPGMCVSFHLTAI</sequence>
<dbReference type="InterPro" id="IPR033139">
    <property type="entry name" value="Caspase_cys_AS"/>
</dbReference>
<accession>A0A158QGC3</accession>
<protein>
    <submittedName>
        <fullName evidence="11">CASPASE_P20 domain-containing protein</fullName>
    </submittedName>
</protein>
<dbReference type="AlphaFoldDB" id="A0A158QGC3"/>
<keyword evidence="5" id="KW-0865">Zymogen</keyword>
<evidence type="ECO:0000313" key="7">
    <source>
        <dbReference type="EMBL" id="VDL63263.1"/>
    </source>
</evidence>
<evidence type="ECO:0000259" key="6">
    <source>
        <dbReference type="PROSITE" id="PS50208"/>
    </source>
</evidence>
<evidence type="ECO:0000256" key="1">
    <source>
        <dbReference type="ARBA" id="ARBA00010134"/>
    </source>
</evidence>